<dbReference type="STRING" id="45607.A0A2T0FIX9"/>
<keyword evidence="3" id="KW-0547">Nucleotide-binding</keyword>
<dbReference type="GO" id="GO:0005811">
    <property type="term" value="C:lipid droplet"/>
    <property type="evidence" value="ECO:0007669"/>
    <property type="project" value="TreeGrafter"/>
</dbReference>
<dbReference type="EMBL" id="NDIQ01000021">
    <property type="protein sequence ID" value="PRT54962.1"/>
    <property type="molecule type" value="Genomic_DNA"/>
</dbReference>
<accession>A0A2T0FIX9</accession>
<dbReference type="GO" id="GO:0035336">
    <property type="term" value="P:long-chain fatty-acyl-CoA metabolic process"/>
    <property type="evidence" value="ECO:0007669"/>
    <property type="project" value="TreeGrafter"/>
</dbReference>
<dbReference type="Pfam" id="PF00501">
    <property type="entry name" value="AMP-binding"/>
    <property type="match status" value="1"/>
</dbReference>
<dbReference type="PANTHER" id="PTHR43272:SF83">
    <property type="entry name" value="ACYL-COA SYNTHETASE LONG-CHAIN, ISOFORM J"/>
    <property type="match status" value="1"/>
</dbReference>
<dbReference type="GO" id="GO:0005524">
    <property type="term" value="F:ATP binding"/>
    <property type="evidence" value="ECO:0007669"/>
    <property type="project" value="UniProtKB-KW"/>
</dbReference>
<dbReference type="PANTHER" id="PTHR43272">
    <property type="entry name" value="LONG-CHAIN-FATTY-ACID--COA LIGASE"/>
    <property type="match status" value="1"/>
</dbReference>
<dbReference type="OrthoDB" id="1700726at2759"/>
<dbReference type="GO" id="GO:0004467">
    <property type="term" value="F:long-chain fatty acid-CoA ligase activity"/>
    <property type="evidence" value="ECO:0007669"/>
    <property type="project" value="TreeGrafter"/>
</dbReference>
<comment type="similarity">
    <text evidence="1">Belongs to the ATP-dependent AMP-binding enzyme family.</text>
</comment>
<evidence type="ECO:0000313" key="8">
    <source>
        <dbReference type="Proteomes" id="UP000238350"/>
    </source>
</evidence>
<evidence type="ECO:0000256" key="3">
    <source>
        <dbReference type="ARBA" id="ARBA00022741"/>
    </source>
</evidence>
<dbReference type="GO" id="GO:0005886">
    <property type="term" value="C:plasma membrane"/>
    <property type="evidence" value="ECO:0007669"/>
    <property type="project" value="TreeGrafter"/>
</dbReference>
<reference evidence="7 8" key="1">
    <citation type="submission" date="2017-04" db="EMBL/GenBank/DDBJ databases">
        <title>Genome sequencing of [Candida] sorbophila.</title>
        <authorList>
            <person name="Ahn J.O."/>
        </authorList>
    </citation>
    <scope>NUCLEOTIDE SEQUENCE [LARGE SCALE GENOMIC DNA]</scope>
    <source>
        <strain evidence="7 8">DS02</strain>
    </source>
</reference>
<dbReference type="InterPro" id="IPR000873">
    <property type="entry name" value="AMP-dep_synth/lig_dom"/>
</dbReference>
<evidence type="ECO:0000256" key="4">
    <source>
        <dbReference type="ARBA" id="ARBA00022840"/>
    </source>
</evidence>
<evidence type="ECO:0000256" key="2">
    <source>
        <dbReference type="ARBA" id="ARBA00022598"/>
    </source>
</evidence>
<organism evidence="7 8">
    <name type="scientific">Wickerhamiella sorbophila</name>
    <dbReference type="NCBI Taxonomy" id="45607"/>
    <lineage>
        <taxon>Eukaryota</taxon>
        <taxon>Fungi</taxon>
        <taxon>Dikarya</taxon>
        <taxon>Ascomycota</taxon>
        <taxon>Saccharomycotina</taxon>
        <taxon>Dipodascomycetes</taxon>
        <taxon>Dipodascales</taxon>
        <taxon>Trichomonascaceae</taxon>
        <taxon>Wickerhamiella</taxon>
    </lineage>
</organism>
<evidence type="ECO:0000256" key="5">
    <source>
        <dbReference type="SAM" id="MobiDB-lite"/>
    </source>
</evidence>
<dbReference type="RefSeq" id="XP_024664907.1">
    <property type="nucleotide sequence ID" value="XM_024809139.1"/>
</dbReference>
<keyword evidence="4" id="KW-0067">ATP-binding</keyword>
<dbReference type="SUPFAM" id="SSF56801">
    <property type="entry name" value="Acetyl-CoA synthetase-like"/>
    <property type="match status" value="1"/>
</dbReference>
<dbReference type="Proteomes" id="UP000238350">
    <property type="component" value="Unassembled WGS sequence"/>
</dbReference>
<comment type="caution">
    <text evidence="7">The sequence shown here is derived from an EMBL/GenBank/DDBJ whole genome shotgun (WGS) entry which is preliminary data.</text>
</comment>
<dbReference type="GO" id="GO:0005783">
    <property type="term" value="C:endoplasmic reticulum"/>
    <property type="evidence" value="ECO:0007669"/>
    <property type="project" value="TreeGrafter"/>
</dbReference>
<dbReference type="Gene3D" id="3.40.50.12780">
    <property type="entry name" value="N-terminal domain of ligase-like"/>
    <property type="match status" value="1"/>
</dbReference>
<protein>
    <submittedName>
        <fullName evidence="7">Long-chain-fatty-acid--CoA ligase 1</fullName>
    </submittedName>
</protein>
<evidence type="ECO:0000259" key="6">
    <source>
        <dbReference type="Pfam" id="PF00501"/>
    </source>
</evidence>
<feature type="region of interest" description="Disordered" evidence="5">
    <location>
        <begin position="1"/>
        <end position="33"/>
    </location>
</feature>
<dbReference type="InterPro" id="IPR042099">
    <property type="entry name" value="ANL_N_sf"/>
</dbReference>
<proteinExistence type="inferred from homology"/>
<keyword evidence="8" id="KW-1185">Reference proteome</keyword>
<keyword evidence="2 7" id="KW-0436">Ligase</keyword>
<gene>
    <name evidence="7" type="ORF">B9G98_02582</name>
</gene>
<evidence type="ECO:0000256" key="1">
    <source>
        <dbReference type="ARBA" id="ARBA00006432"/>
    </source>
</evidence>
<dbReference type="GeneID" id="36516330"/>
<feature type="domain" description="AMP-dependent synthetase/ligase" evidence="6">
    <location>
        <begin position="94"/>
        <end position="507"/>
    </location>
</feature>
<sequence>MGKPNYSVEVGSPANANETAPRRNYKAAKAPWTHPPGKPHIKTIYDFFEDAVKEFGPRRYMGTRKLLKTHNEEKEVKKVVNGEETTVTKTWQYFEMGPYEWNTYEQAFETASHISSGLVKLGVKPGRERFHLYLASCADWLLTFLALSRQNITAVTAYDTLGNAGLHSSIEETSTVGILADRGHFCTLLKVLPSTPSIRIVVWRDTEGPLVGKDLEDCKKLEEIRQDIKVLSLSELIKLGKANPAEPTRPKDHDKCCIMYTSGSVGKPKGVILLHSTVVAGVSGAVGNVSAITSSDTFLNILPLAHIFELTAELISLYNGCSLGYGTPKTVSDANMRNCKGDIRELRPTLMAAVPAVFEAIKKGILANVRKLSPTMQGVFWRSYRLKVKMDSWGLPTPILNAVVFRKIKEATGGRLRFIMAGGAALSADTRLFLNTLVAPLAIGYGLTETNAMACLMDLNHIDLDTSGELTPVVTAKLVTVEDAGYYAKNLQGEVYLRGPCISPGYYNNEEETKEAFTSDGWFKTGDIAEWTDRGCLRLVDRRKNLVKTANGEYLALERLESLYRSDEYVLNLCLFADDQHVHPVAVVVPNPVTIKELCEKKKLKYDEDVVNNPKIYKEVLKSLQQTGRANDLKGFELIAGITFDEEWTPQNGFVSSAQKVQRRKIKEHNQEGLAKAFEDA</sequence>
<dbReference type="AlphaFoldDB" id="A0A2T0FIX9"/>
<name>A0A2T0FIX9_9ASCO</name>
<evidence type="ECO:0000313" key="7">
    <source>
        <dbReference type="EMBL" id="PRT54962.1"/>
    </source>
</evidence>